<dbReference type="InterPro" id="IPR029055">
    <property type="entry name" value="Ntn_hydrolases_N"/>
</dbReference>
<dbReference type="InterPro" id="IPR017932">
    <property type="entry name" value="GATase_2_dom"/>
</dbReference>
<dbReference type="InterPro" id="IPR052373">
    <property type="entry name" value="Gamma-glu_amide_hydrolase"/>
</dbReference>
<dbReference type="Gene3D" id="3.60.20.10">
    <property type="entry name" value="Glutamine Phosphoribosylpyrophosphate, subunit 1, domain 1"/>
    <property type="match status" value="1"/>
</dbReference>
<evidence type="ECO:0000256" key="2">
    <source>
        <dbReference type="HAMAP-Rule" id="MF_02036"/>
    </source>
</evidence>
<reference evidence="3" key="1">
    <citation type="submission" date="2019-07" db="EMBL/GenBank/DDBJ databases">
        <title>Genomic Encyclopedia of Type Strains, Phase IV (KMG-IV): sequencing the most valuable type-strain genomes for metagenomic binning, comparative biology and taxonomic classification.</title>
        <authorList>
            <person name="Goeker M."/>
        </authorList>
    </citation>
    <scope>NUCLEOTIDE SEQUENCE</scope>
    <source>
        <strain evidence="3">DSM 44596</strain>
    </source>
</reference>
<dbReference type="CDD" id="cd01908">
    <property type="entry name" value="YafJ"/>
    <property type="match status" value="1"/>
</dbReference>
<keyword evidence="2" id="KW-0378">Hydrolase</keyword>
<comment type="function">
    <text evidence="2">Catalyzes the hydrolysis of the gamma-glutamyl amide bond of hercynyl-gamma-L-glutamyl-L-cysteine sulfoxide to produce hercynylcysteine sulfoxide, a step in the biosynthesis pathway of ergothioneine.</text>
</comment>
<comment type="pathway">
    <text evidence="2">Amino-acid biosynthesis; ergothioneine biosynthesis.</text>
</comment>
<proteinExistence type="inferred from homology"/>
<sequence>MCRHLGYLGPPRSVRDLLQGGTHSLVKQSWAPREMRKGGVINADGFGVSWWTAGQLGRYRSSTPIWSDPTVEETLSHIRSGSVLAAVRSATEGMAVEVGACAPFVDTTYAFSHNGVLTGWPSSVAALAQEVPTAALLTMSAPTDSALLWALLRHRLQDASSLTGTSVEAALTTVIHDVEAVAPGSRLNFLLGDGNELWASTWGHTLYVLVDELQALVASEPFDDSPQWEQVPDRHLVCARPGHLIITPIPMGER</sequence>
<comment type="catalytic activity">
    <reaction evidence="2">
        <text>gamma-L-glutamyl-hercynylcysteine S-oxide + H2O = S-(hercyn-2-yl)-L-cysteine S-oxide + L-glutamate</text>
        <dbReference type="Rhea" id="RHEA:42684"/>
        <dbReference type="ChEBI" id="CHEBI:15377"/>
        <dbReference type="ChEBI" id="CHEBI:29985"/>
        <dbReference type="ChEBI" id="CHEBI:82703"/>
        <dbReference type="ChEBI" id="CHEBI:82706"/>
        <dbReference type="EC" id="3.5.1.118"/>
    </reaction>
</comment>
<evidence type="ECO:0000256" key="1">
    <source>
        <dbReference type="ARBA" id="ARBA00022962"/>
    </source>
</evidence>
<dbReference type="InterPro" id="IPR017808">
    <property type="entry name" value="EgtC"/>
</dbReference>
<keyword evidence="1 2" id="KW-0315">Glutamine amidotransferase</keyword>
<keyword evidence="3" id="KW-0808">Transferase</keyword>
<dbReference type="InterPro" id="IPR026869">
    <property type="entry name" value="EgtC-like"/>
</dbReference>
<dbReference type="EMBL" id="VNIQ01000002">
    <property type="protein sequence ID" value="TYQ06173.1"/>
    <property type="molecule type" value="Genomic_DNA"/>
</dbReference>
<dbReference type="PANTHER" id="PTHR43187">
    <property type="entry name" value="GLUTAMINE AMIDOTRANSFERASE DUG3-RELATED"/>
    <property type="match status" value="1"/>
</dbReference>
<dbReference type="NCBIfam" id="TIGR03442">
    <property type="entry name" value="ergothioneine biosynthesis protein EgtC"/>
    <property type="match status" value="1"/>
</dbReference>
<dbReference type="PANTHER" id="PTHR43187:SF2">
    <property type="entry name" value="GAMMA-GLUTAMYL-HERCYNYLCYSTEINE SULFOXIDE HYDROLASE"/>
    <property type="match status" value="1"/>
</dbReference>
<evidence type="ECO:0000313" key="3">
    <source>
        <dbReference type="EMBL" id="TYQ06173.1"/>
    </source>
</evidence>
<protein>
    <recommendedName>
        <fullName evidence="2">Gamma-glutamyl-hercynylcysteine sulfoxide hydrolase</fullName>
        <ecNumber evidence="2">3.5.1.118</ecNumber>
    </recommendedName>
    <alternativeName>
        <fullName evidence="2">Gamma-glutamyl hercynylcysteine S-oxide hydrolase</fullName>
    </alternativeName>
</protein>
<dbReference type="InterPro" id="IPR032889">
    <property type="entry name" value="EgtC_Actinobacteria"/>
</dbReference>
<dbReference type="SUPFAM" id="SSF56235">
    <property type="entry name" value="N-terminal nucleophile aminohydrolases (Ntn hydrolases)"/>
    <property type="match status" value="1"/>
</dbReference>
<dbReference type="HAMAP" id="MF_02036">
    <property type="entry name" value="EgtC"/>
    <property type="match status" value="1"/>
</dbReference>
<organism evidence="3">
    <name type="scientific">Nocardia globerula</name>
    <dbReference type="NCBI Taxonomy" id="1818"/>
    <lineage>
        <taxon>Bacteria</taxon>
        <taxon>Bacillati</taxon>
        <taxon>Actinomycetota</taxon>
        <taxon>Actinomycetes</taxon>
        <taxon>Mycobacteriales</taxon>
        <taxon>Nocardiaceae</taxon>
        <taxon>Nocardia</taxon>
    </lineage>
</organism>
<dbReference type="EC" id="3.5.1.118" evidence="2"/>
<accession>A0A652YSW6</accession>
<dbReference type="Pfam" id="PF13230">
    <property type="entry name" value="GATase_4"/>
    <property type="match status" value="1"/>
</dbReference>
<dbReference type="GO" id="GO:0052699">
    <property type="term" value="P:ergothioneine biosynthetic process"/>
    <property type="evidence" value="ECO:0007669"/>
    <property type="project" value="UniProtKB-UniRule"/>
</dbReference>
<dbReference type="UniPathway" id="UPA01014"/>
<name>A0A652YSW6_NOCGL</name>
<dbReference type="AlphaFoldDB" id="A0A652YSW6"/>
<dbReference type="PROSITE" id="PS51278">
    <property type="entry name" value="GATASE_TYPE_2"/>
    <property type="match status" value="1"/>
</dbReference>
<dbReference type="GO" id="GO:0016811">
    <property type="term" value="F:hydrolase activity, acting on carbon-nitrogen (but not peptide) bonds, in linear amides"/>
    <property type="evidence" value="ECO:0007669"/>
    <property type="project" value="UniProtKB-UniRule"/>
</dbReference>
<dbReference type="GO" id="GO:0016740">
    <property type="term" value="F:transferase activity"/>
    <property type="evidence" value="ECO:0007669"/>
    <property type="project" value="UniProtKB-KW"/>
</dbReference>
<comment type="caution">
    <text evidence="3">The sequence shown here is derived from an EMBL/GenBank/DDBJ whole genome shotgun (WGS) entry which is preliminary data.</text>
</comment>
<gene>
    <name evidence="2" type="primary">egtC</name>
    <name evidence="3" type="ORF">FNL38_102306</name>
</gene>